<proteinExistence type="predicted"/>
<evidence type="ECO:0000313" key="3">
    <source>
        <dbReference type="Proteomes" id="UP000190395"/>
    </source>
</evidence>
<dbReference type="Pfam" id="PF03235">
    <property type="entry name" value="GmrSD_N"/>
    <property type="match status" value="1"/>
</dbReference>
<dbReference type="STRING" id="225004.SAMN02745152_02180"/>
<keyword evidence="3" id="KW-1185">Reference proteome</keyword>
<evidence type="ECO:0000313" key="2">
    <source>
        <dbReference type="EMBL" id="SKA09086.1"/>
    </source>
</evidence>
<dbReference type="InterPro" id="IPR003615">
    <property type="entry name" value="HNH_nuc"/>
</dbReference>
<dbReference type="InterPro" id="IPR002711">
    <property type="entry name" value="HNH"/>
</dbReference>
<dbReference type="Pfam" id="PF01844">
    <property type="entry name" value="HNH"/>
    <property type="match status" value="1"/>
</dbReference>
<dbReference type="GO" id="GO:0004519">
    <property type="term" value="F:endonuclease activity"/>
    <property type="evidence" value="ECO:0007669"/>
    <property type="project" value="InterPro"/>
</dbReference>
<protein>
    <recommendedName>
        <fullName evidence="1">HNH nuclease domain-containing protein</fullName>
    </recommendedName>
</protein>
<gene>
    <name evidence="2" type="ORF">SAMN02745152_02180</name>
</gene>
<feature type="domain" description="HNH nuclease" evidence="1">
    <location>
        <begin position="305"/>
        <end position="358"/>
    </location>
</feature>
<dbReference type="Proteomes" id="UP000190395">
    <property type="component" value="Unassembled WGS sequence"/>
</dbReference>
<dbReference type="PANTHER" id="PTHR39639:SF1">
    <property type="entry name" value="DUF262 DOMAIN-CONTAINING PROTEIN"/>
    <property type="match status" value="1"/>
</dbReference>
<dbReference type="RefSeq" id="WP_078931894.1">
    <property type="nucleotide sequence ID" value="NZ_FUXC01000022.1"/>
</dbReference>
<name>A0A1T4QZQ0_9SPIR</name>
<dbReference type="GO" id="GO:0008270">
    <property type="term" value="F:zinc ion binding"/>
    <property type="evidence" value="ECO:0007669"/>
    <property type="project" value="InterPro"/>
</dbReference>
<dbReference type="PANTHER" id="PTHR39639">
    <property type="entry name" value="CHROMOSOME 16, WHOLE GENOME SHOTGUN SEQUENCE"/>
    <property type="match status" value="1"/>
</dbReference>
<dbReference type="CDD" id="cd00085">
    <property type="entry name" value="HNHc"/>
    <property type="match status" value="1"/>
</dbReference>
<dbReference type="AlphaFoldDB" id="A0A1T4QZQ0"/>
<dbReference type="OrthoDB" id="9798761at2"/>
<dbReference type="GeneID" id="303368381"/>
<dbReference type="GO" id="GO:0003676">
    <property type="term" value="F:nucleic acid binding"/>
    <property type="evidence" value="ECO:0007669"/>
    <property type="project" value="InterPro"/>
</dbReference>
<reference evidence="2 3" key="1">
    <citation type="submission" date="2017-02" db="EMBL/GenBank/DDBJ databases">
        <authorList>
            <person name="Peterson S.W."/>
        </authorList>
    </citation>
    <scope>NUCLEOTIDE SEQUENCE [LARGE SCALE GENOMIC DNA]</scope>
    <source>
        <strain evidence="2 3">ATCC BAA-909</strain>
    </source>
</reference>
<dbReference type="EMBL" id="FUXC01000022">
    <property type="protein sequence ID" value="SKA09086.1"/>
    <property type="molecule type" value="Genomic_DNA"/>
</dbReference>
<dbReference type="Gene3D" id="1.10.30.50">
    <property type="match status" value="1"/>
</dbReference>
<evidence type="ECO:0000259" key="1">
    <source>
        <dbReference type="SMART" id="SM00507"/>
    </source>
</evidence>
<dbReference type="SMART" id="SM00507">
    <property type="entry name" value="HNHc"/>
    <property type="match status" value="1"/>
</dbReference>
<accession>A0A1T4QZQ0</accession>
<sequence>MKITLHTIKVRDLVNGYADNDENGVIGYGGKLDIRPPYQREFCYNDNQQQAVMDTVTKNFPLNTMYWVVREDGRYEVLDGQQRTISICRYVNGNFSHNMRYFTNLQPDEKEQILNYDLQVYFCEGSESEKLSWFKTINIAGEKLTEQEIRNAVYAGTWTAEAKKIFSKSNCAAKLLSDKYVNGNPIRQELLETVLKWYAGKDDALICSYMGKHQNDKNANELWVYFQMVIAWVKALFPTYRKEMKGIEWGTLYNQYNDKDFDPEKLEEEIVSLIENEEVTNHKGIYYYLFDRKESHLSLREFDDRMKRKKYEEQKGICPFCKEHFEFSEMEGDHIIPWSKGGKTVYENLQMLCRMCNNTKSDR</sequence>
<organism evidence="2 3">
    <name type="scientific">Treponema berlinense</name>
    <dbReference type="NCBI Taxonomy" id="225004"/>
    <lineage>
        <taxon>Bacteria</taxon>
        <taxon>Pseudomonadati</taxon>
        <taxon>Spirochaetota</taxon>
        <taxon>Spirochaetia</taxon>
        <taxon>Spirochaetales</taxon>
        <taxon>Treponemataceae</taxon>
        <taxon>Treponema</taxon>
    </lineage>
</organism>
<dbReference type="InterPro" id="IPR004919">
    <property type="entry name" value="GmrSD_N"/>
</dbReference>